<dbReference type="EMBL" id="BTGU01009769">
    <property type="protein sequence ID" value="GMN28031.1"/>
    <property type="molecule type" value="Genomic_DNA"/>
</dbReference>
<feature type="signal peptide" evidence="1">
    <location>
        <begin position="1"/>
        <end position="22"/>
    </location>
</feature>
<evidence type="ECO:0000256" key="1">
    <source>
        <dbReference type="SAM" id="SignalP"/>
    </source>
</evidence>
<reference evidence="2" key="1">
    <citation type="submission" date="2023-07" db="EMBL/GenBank/DDBJ databases">
        <title>draft genome sequence of fig (Ficus carica).</title>
        <authorList>
            <person name="Takahashi T."/>
            <person name="Nishimura K."/>
        </authorList>
    </citation>
    <scope>NUCLEOTIDE SEQUENCE</scope>
</reference>
<accession>A0AA88CS39</accession>
<protein>
    <submittedName>
        <fullName evidence="2">Uncharacterized protein</fullName>
    </submittedName>
</protein>
<organism evidence="2 3">
    <name type="scientific">Ficus carica</name>
    <name type="common">Common fig</name>
    <dbReference type="NCBI Taxonomy" id="3494"/>
    <lineage>
        <taxon>Eukaryota</taxon>
        <taxon>Viridiplantae</taxon>
        <taxon>Streptophyta</taxon>
        <taxon>Embryophyta</taxon>
        <taxon>Tracheophyta</taxon>
        <taxon>Spermatophyta</taxon>
        <taxon>Magnoliopsida</taxon>
        <taxon>eudicotyledons</taxon>
        <taxon>Gunneridae</taxon>
        <taxon>Pentapetalae</taxon>
        <taxon>rosids</taxon>
        <taxon>fabids</taxon>
        <taxon>Rosales</taxon>
        <taxon>Moraceae</taxon>
        <taxon>Ficeae</taxon>
        <taxon>Ficus</taxon>
    </lineage>
</organism>
<proteinExistence type="predicted"/>
<feature type="chain" id="PRO_5041730421" evidence="1">
    <location>
        <begin position="23"/>
        <end position="183"/>
    </location>
</feature>
<sequence length="183" mass="20034">MMGTPVWCLQWALRCLSPDAWGNPADPATLGTRWVRRLVGATGLIDGRHVALSPVGGRRLLLVGCQYNRCQTTDDHLGHDMEAGEGAILAEGVRVLRAVATRVPGSDRVIASSAKWVFPKQQRSESRRLLGAFPFYARYEQASGRLLGCLGVLGGVAVEFRHVSVVPRFENFTWHRAAGEKAI</sequence>
<gene>
    <name evidence="2" type="ORF">TIFTF001_051636</name>
</gene>
<keyword evidence="1" id="KW-0732">Signal</keyword>
<dbReference type="Proteomes" id="UP001187192">
    <property type="component" value="Unassembled WGS sequence"/>
</dbReference>
<evidence type="ECO:0000313" key="2">
    <source>
        <dbReference type="EMBL" id="GMN28031.1"/>
    </source>
</evidence>
<name>A0AA88CS39_FICCA</name>
<evidence type="ECO:0000313" key="3">
    <source>
        <dbReference type="Proteomes" id="UP001187192"/>
    </source>
</evidence>
<comment type="caution">
    <text evidence="2">The sequence shown here is derived from an EMBL/GenBank/DDBJ whole genome shotgun (WGS) entry which is preliminary data.</text>
</comment>
<keyword evidence="3" id="KW-1185">Reference proteome</keyword>
<dbReference type="AlphaFoldDB" id="A0AA88CS39"/>